<protein>
    <submittedName>
        <fullName evidence="2">DNA modification methylase</fullName>
    </submittedName>
</protein>
<evidence type="ECO:0000313" key="2">
    <source>
        <dbReference type="EMBL" id="KUL35764.1"/>
    </source>
</evidence>
<dbReference type="GO" id="GO:0008168">
    <property type="term" value="F:methyltransferase activity"/>
    <property type="evidence" value="ECO:0007669"/>
    <property type="project" value="UniProtKB-KW"/>
</dbReference>
<feature type="domain" description="Ribosomal RNA large subunit methyltransferase K/L-like methyltransferase" evidence="1">
    <location>
        <begin position="138"/>
        <end position="280"/>
    </location>
</feature>
<accession>A0A0X3UTB7</accession>
<keyword evidence="2" id="KW-0808">Transferase</keyword>
<sequence length="341" mass="37191">MSRYAMLLAPSANRVYADQASRMSQAELAAFAPVLSSELDEIGLAVIGGVEYVTFTAALSARDVAYLSNLSSAYALFELLDGDLLRPVTMTALAQYDSDLITIPKYAGKTNEQFTKLVLNLTLLASASAEKMLDGHLTVLDPLCGRGTTLNQALMYGYDAVGVEIDGKDVEAYKLFLQTWLKRKRLKHTAELVPMRRQGRRAARRLEVTMAASKDDHKAGAVQKLTVLEADTTQLDGLIRGNFADVLVTDLPYGVAHGSYDDNGGISRRPLDLLERAVPEWLPLLRPGGAIGLSWNTKVARRELAEDILLAAGLELVEHAPLAHRVDQGIERDVVVARKTS</sequence>
<dbReference type="Pfam" id="PF01170">
    <property type="entry name" value="UPF0020"/>
    <property type="match status" value="1"/>
</dbReference>
<evidence type="ECO:0000313" key="3">
    <source>
        <dbReference type="Proteomes" id="UP000053244"/>
    </source>
</evidence>
<name>A0A0X3UTB7_9ACTN</name>
<proteinExistence type="predicted"/>
<dbReference type="GO" id="GO:0032259">
    <property type="term" value="P:methylation"/>
    <property type="evidence" value="ECO:0007669"/>
    <property type="project" value="UniProtKB-KW"/>
</dbReference>
<organism evidence="2 3">
    <name type="scientific">Actinoplanes awajinensis subsp. mycoplanecinus</name>
    <dbReference type="NCBI Taxonomy" id="135947"/>
    <lineage>
        <taxon>Bacteria</taxon>
        <taxon>Bacillati</taxon>
        <taxon>Actinomycetota</taxon>
        <taxon>Actinomycetes</taxon>
        <taxon>Micromonosporales</taxon>
        <taxon>Micromonosporaceae</taxon>
        <taxon>Actinoplanes</taxon>
    </lineage>
</organism>
<dbReference type="InterPro" id="IPR029063">
    <property type="entry name" value="SAM-dependent_MTases_sf"/>
</dbReference>
<evidence type="ECO:0000259" key="1">
    <source>
        <dbReference type="Pfam" id="PF01170"/>
    </source>
</evidence>
<gene>
    <name evidence="2" type="ORF">ADL15_13405</name>
</gene>
<reference evidence="2 3" key="1">
    <citation type="submission" date="2015-10" db="EMBL/GenBank/DDBJ databases">
        <authorList>
            <person name="Gilbert D.G."/>
        </authorList>
    </citation>
    <scope>NUCLEOTIDE SEQUENCE [LARGE SCALE GENOMIC DNA]</scope>
    <source>
        <strain evidence="2 3">NRRL B-16712</strain>
    </source>
</reference>
<dbReference type="EMBL" id="LLZH01000097">
    <property type="protein sequence ID" value="KUL35764.1"/>
    <property type="molecule type" value="Genomic_DNA"/>
</dbReference>
<comment type="caution">
    <text evidence="2">The sequence shown here is derived from an EMBL/GenBank/DDBJ whole genome shotgun (WGS) entry which is preliminary data.</text>
</comment>
<dbReference type="Gene3D" id="3.40.50.150">
    <property type="entry name" value="Vaccinia Virus protein VP39"/>
    <property type="match status" value="1"/>
</dbReference>
<dbReference type="SUPFAM" id="SSF53335">
    <property type="entry name" value="S-adenosyl-L-methionine-dependent methyltransferases"/>
    <property type="match status" value="1"/>
</dbReference>
<dbReference type="OrthoDB" id="1637728at2"/>
<keyword evidence="3" id="KW-1185">Reference proteome</keyword>
<keyword evidence="2" id="KW-0489">Methyltransferase</keyword>
<dbReference type="Proteomes" id="UP000053244">
    <property type="component" value="Unassembled WGS sequence"/>
</dbReference>
<dbReference type="RefSeq" id="WP_067689228.1">
    <property type="nucleotide sequence ID" value="NZ_LLZH01000097.1"/>
</dbReference>
<dbReference type="AlphaFoldDB" id="A0A0X3UTB7"/>
<dbReference type="InterPro" id="IPR000241">
    <property type="entry name" value="RlmKL-like_Mtase"/>
</dbReference>